<dbReference type="InterPro" id="IPR055403">
    <property type="entry name" value="ARM_KNTC1_1st"/>
</dbReference>
<organism evidence="4 5">
    <name type="scientific">Marchantia polymorpha subsp. ruderalis</name>
    <dbReference type="NCBI Taxonomy" id="1480154"/>
    <lineage>
        <taxon>Eukaryota</taxon>
        <taxon>Viridiplantae</taxon>
        <taxon>Streptophyta</taxon>
        <taxon>Embryophyta</taxon>
        <taxon>Marchantiophyta</taxon>
        <taxon>Marchantiopsida</taxon>
        <taxon>Marchantiidae</taxon>
        <taxon>Marchantiales</taxon>
        <taxon>Marchantiaceae</taxon>
        <taxon>Marchantia</taxon>
    </lineage>
</organism>
<protein>
    <recommendedName>
        <fullName evidence="2">KNTC1 first ARM-repeats domain-containing protein</fullName>
    </recommendedName>
</protein>
<dbReference type="GO" id="GO:0006890">
    <property type="term" value="P:retrograde vesicle-mediated transport, Golgi to endoplasmic reticulum"/>
    <property type="evidence" value="ECO:0007669"/>
    <property type="project" value="TreeGrafter"/>
</dbReference>
<sequence>MSLLTRAEMHKFQKFIEEEDYKSALLLAKKYGLEKDDVYKPQWNCSDYGEEAIRGVLSKVEDQMWVVKECKERICPSYDSMNALLNYGLRVTEPFVHPESFLSSSNGDGSDKCWWFRFKRLRLLQYKDRLETFIGINNGRYSQNEYMIFRSAPLLTVALRLAERGKTGALALLFNRHAYSLAPRILEILDSIPETMPPNSYNQLLPDVTPPRPFLPRTKEDWVENLEIVMAIKSGKQHYEENETDLSLEESTEHVVKLSKGLQWPSKTEVIDWYFRRSREIDRASGLLENSLSLLDYGIAKGLRELESFSKDISDLMAIIFTGDSDDVVVGFTLSDWESLSKYEKFKLILDGAREDTIVDRLREQATSFMPHRSSTPNAASEAHSNKDHSDVDANSQSFLVTWLRGAAKENKFSLCAVVLVDCCKEPREHGFFEGEDELAQVALDCIYSCTETGEDAWRTMLYVLQSLPHRDLKKEPSLAFDDINGQRGLRKGFMRAFRGAVGKSADSSLGMSPLVSDDAQPMSPRTSPDLLGTFLGKGNVLSDELEGRVRVAEGHVKAGQLLLKYQVPKPISFFLSCKGDNGGTKQIIRLLLAKFPSRDLARTDSGWAGLWQDLRTLQEKAFPLLGRESLLLEFCQGLLRAGKFSLAKNYLKGTGTTSLHIDKAEKLVLKIAREYLYSAPSLDSPAIEKAIECLNLLPPSDSLNAERNIIDALTDRLPSLGVTLLPVQFRQLKDRMEAVRLAISSEAGAYLNVPEIMNVASLLGLTSPDEQAAVEAAIAREAAGAGDFGLARDLCLGLVRKGHGAIWDLCAALGRGPDFDRMDLNTRKEFLGFALGHCDEESVGELLNAWKEFDLMSSCNVLGQAVKRLDMGLAEHEKVGTCVSEFLKSDPGSVSSSEERQGKSLWQEAKLALSHVAAKCEKSEDWELYFKENRKALGFIGVNLPWLVKISALSQDVENADQLDVGADDGWMEIEEEWQPNLPKECQSQRAQAAALILFGLANYDIVPDDSLVLLLVREAVQSPVIKEDDTVGCGYMLNLRDVHRGTEFLEEELQKRGSAQGAHQALDLVMTFSSLQESASVLHNPQERRRELREYLCGHADAVSKNIQTSSESNFWTEFRSRAAETLKVAEQARKLQQMLPGVDAGRFITGDQEYINERIFSFVETAKTRQEEWLPGLLALAHEYYVDTWQVLVRCFLALLLAEGRPEEDIVAEISGYWSKLLVSSEKLPTTVEIYDQVVRTALENLRTEEDSSGTGDRILSREKKRLVRALVSLSSDVNTSEEETSAAPVQDEKSTEMLSRVRHVVWQKLCEFAEDLLAPLPTRIFVLELLEAIKMGKVPREDFWRSCQLGDEHLIISWGKWETEGANLEPSLKEKKGQEEKLPAAKAVNALLALRSTQIISSLWPTKEVTSAELASSESATSFFNLLVDSTVSSEHATALKALLVEWEAAFGFEHKSGERKEATTKDDATEEWGGEDWGEGWEDFGETNWTVHTLHSCWKATLQKLVEWSCLPQALSVLDAALLHPTKVLVSEKDTEDLVTAVGESNPSAALQLSLLLPYSSAQEHGIQLLEQELKSRGSKSDGMSNSLNQDLIALVLSSGLLTTVASDQSMTRVYSVLCRSLGHLALQSQELQISTKLSMRNCIVSSENVPLSVVAFPFFIGELTKAKQYAQAGALVLQFMRVHPGLTTWNAAYMALQRYLKTQADSASVEAIEKRGKMSTRYQGQWRQLDHLKNTTDSLICRLEETLRSALKTLAKDMN</sequence>
<evidence type="ECO:0000256" key="1">
    <source>
        <dbReference type="SAM" id="MobiDB-lite"/>
    </source>
</evidence>
<keyword evidence="5" id="KW-1185">Reference proteome</keyword>
<gene>
    <name evidence="4" type="ORF">AXG93_163s1080</name>
    <name evidence="3" type="ORF">Mp_5g11790</name>
</gene>
<name>A0A176VC43_MARPO</name>
<feature type="region of interest" description="Disordered" evidence="1">
    <location>
        <begin position="369"/>
        <end position="392"/>
    </location>
</feature>
<proteinExistence type="predicted"/>
<feature type="compositionally biased region" description="Acidic residues" evidence="1">
    <location>
        <begin position="1473"/>
        <end position="1482"/>
    </location>
</feature>
<dbReference type="Proteomes" id="UP000077202">
    <property type="component" value="Unassembled WGS sequence"/>
</dbReference>
<dbReference type="EMBL" id="AP019870">
    <property type="protein sequence ID" value="BBN11427.1"/>
    <property type="molecule type" value="Genomic_DNA"/>
</dbReference>
<dbReference type="EMBL" id="LVLJ01004053">
    <property type="protein sequence ID" value="OAE18478.1"/>
    <property type="molecule type" value="Genomic_DNA"/>
</dbReference>
<dbReference type="GO" id="GO:0000149">
    <property type="term" value="F:SNARE binding"/>
    <property type="evidence" value="ECO:0007669"/>
    <property type="project" value="TreeGrafter"/>
</dbReference>
<feature type="region of interest" description="Disordered" evidence="1">
    <location>
        <begin position="1462"/>
        <end position="1482"/>
    </location>
</feature>
<evidence type="ECO:0000313" key="6">
    <source>
        <dbReference type="Proteomes" id="UP001162541"/>
    </source>
</evidence>
<reference evidence="4 5" key="1">
    <citation type="submission" date="2016-03" db="EMBL/GenBank/DDBJ databases">
        <title>Mechanisms controlling the formation of the plant cell surface in tip-growing cells are functionally conserved among land plants.</title>
        <authorList>
            <person name="Honkanen S."/>
            <person name="Jones V.A."/>
            <person name="Morieri G."/>
            <person name="Champion C."/>
            <person name="Hetherington A.J."/>
            <person name="Kelly S."/>
            <person name="Saint-Marcoux D."/>
            <person name="Proust H."/>
            <person name="Prescott H."/>
            <person name="Dolan L."/>
        </authorList>
    </citation>
    <scope>NUCLEOTIDE SEQUENCE [LARGE SCALE GENOMIC DNA]</scope>
    <source>
        <strain evidence="5">cv. Tak-1 and cv. Tak-2</strain>
        <tissue evidence="4">Whole gametophyte</tissue>
    </source>
</reference>
<dbReference type="Proteomes" id="UP001162541">
    <property type="component" value="Chromosome 5"/>
</dbReference>
<dbReference type="PANTHER" id="PTHR15922">
    <property type="entry name" value="NEUROBLASTOMA-AMPLIFIED SEQUENCE"/>
    <property type="match status" value="1"/>
</dbReference>
<evidence type="ECO:0000259" key="2">
    <source>
        <dbReference type="Pfam" id="PF24520"/>
    </source>
</evidence>
<evidence type="ECO:0000313" key="5">
    <source>
        <dbReference type="Proteomes" id="UP000077202"/>
    </source>
</evidence>
<feature type="compositionally biased region" description="Polar residues" evidence="1">
    <location>
        <begin position="369"/>
        <end position="379"/>
    </location>
</feature>
<feature type="domain" description="KNTC1 first ARM-repeats" evidence="2">
    <location>
        <begin position="15"/>
        <end position="210"/>
    </location>
</feature>
<dbReference type="PANTHER" id="PTHR15922:SF2">
    <property type="entry name" value="NBAS SUBUNIT OF NRZ TETHERING COMPLEX"/>
    <property type="match status" value="1"/>
</dbReference>
<feature type="compositionally biased region" description="Basic and acidic residues" evidence="1">
    <location>
        <begin position="1462"/>
        <end position="1472"/>
    </location>
</feature>
<evidence type="ECO:0000313" key="3">
    <source>
        <dbReference type="EMBL" id="BBN11427.1"/>
    </source>
</evidence>
<reference evidence="6" key="3">
    <citation type="journal article" date="2020" name="Curr. Biol.">
        <title>Chromatin organization in early land plants reveals an ancestral association between H3K27me3, transposons, and constitutive heterochromatin.</title>
        <authorList>
            <person name="Montgomery S.A."/>
            <person name="Tanizawa Y."/>
            <person name="Galik B."/>
            <person name="Wang N."/>
            <person name="Ito T."/>
            <person name="Mochizuki T."/>
            <person name="Akimcheva S."/>
            <person name="Bowman J.L."/>
            <person name="Cognat V."/>
            <person name="Marechal-Drouard L."/>
            <person name="Ekker H."/>
            <person name="Hong S.F."/>
            <person name="Kohchi T."/>
            <person name="Lin S.S."/>
            <person name="Liu L.D."/>
            <person name="Nakamura Y."/>
            <person name="Valeeva L.R."/>
            <person name="Shakirov E.V."/>
            <person name="Shippen D.E."/>
            <person name="Wei W.L."/>
            <person name="Yagura M."/>
            <person name="Yamaoka S."/>
            <person name="Yamato K.T."/>
            <person name="Liu C."/>
            <person name="Berger F."/>
        </authorList>
    </citation>
    <scope>NUCLEOTIDE SEQUENCE [LARGE SCALE GENOMIC DNA]</scope>
    <source>
        <strain evidence="6">Tak-1</strain>
    </source>
</reference>
<accession>A0A176VC43</accession>
<dbReference type="GO" id="GO:0070939">
    <property type="term" value="C:Dsl1/NZR complex"/>
    <property type="evidence" value="ECO:0007669"/>
    <property type="project" value="TreeGrafter"/>
</dbReference>
<dbReference type="Pfam" id="PF24520">
    <property type="entry name" value="ARM_KNTC1_1st"/>
    <property type="match status" value="1"/>
</dbReference>
<evidence type="ECO:0000313" key="4">
    <source>
        <dbReference type="EMBL" id="OAE18478.1"/>
    </source>
</evidence>
<reference evidence="3" key="2">
    <citation type="journal article" date="2019" name="Curr. Biol.">
        <title>Chromatin organization in early land plants reveals an ancestral association between H3K27me3, transposons, and constitutive heterochromatin.</title>
        <authorList>
            <person name="Montgomery S.A."/>
            <person name="Tanizawa Y."/>
            <person name="Galik B."/>
            <person name="Wang N."/>
            <person name="Ito T."/>
            <person name="Mochizuki T."/>
            <person name="Akimcheva S."/>
            <person name="Bowman J."/>
            <person name="Cognat V."/>
            <person name="Drouard L."/>
            <person name="Ekker H."/>
            <person name="Houng S."/>
            <person name="Kohchi T."/>
            <person name="Lin S."/>
            <person name="Liu L.D."/>
            <person name="Nakamura Y."/>
            <person name="Valeeva L.R."/>
            <person name="Shakirov E.V."/>
            <person name="Shippen D.E."/>
            <person name="Wei W."/>
            <person name="Yagura M."/>
            <person name="Yamaoka S."/>
            <person name="Yamato K.T."/>
            <person name="Liu C."/>
            <person name="Berger F."/>
        </authorList>
    </citation>
    <scope>NUCLEOTIDE SEQUENCE [LARGE SCALE GENOMIC DNA]</scope>
    <source>
        <strain evidence="3">Tak-1</strain>
    </source>
</reference>